<proteinExistence type="predicted"/>
<dbReference type="EC" id="5.1.3.2" evidence="1"/>
<name>A0A6S6T4Y8_9BACT</name>
<dbReference type="Gene3D" id="3.40.50.720">
    <property type="entry name" value="NAD(P)-binding Rossmann-like Domain"/>
    <property type="match status" value="1"/>
</dbReference>
<sequence length="115" mass="13084">MYGSIEISSGKYETLISLFKEKMKNNEKLTVVSFRTQKRNFTHIDDIINELVLVGEGDGFCIGSSESYSIIDIVKMFGGNIEMLDSRKGNRMSVEVIIEKLGWEVKHILKDYING</sequence>
<reference evidence="1" key="1">
    <citation type="submission" date="2020-01" db="EMBL/GenBank/DDBJ databases">
        <authorList>
            <person name="Meier V. D."/>
            <person name="Meier V D."/>
        </authorList>
    </citation>
    <scope>NUCLEOTIDE SEQUENCE</scope>
    <source>
        <strain evidence="1">HLG_WM_MAG_12</strain>
    </source>
</reference>
<dbReference type="EMBL" id="CACVAW010000061">
    <property type="protein sequence ID" value="CAA6814283.1"/>
    <property type="molecule type" value="Genomic_DNA"/>
</dbReference>
<dbReference type="Gene3D" id="3.90.25.10">
    <property type="entry name" value="UDP-galactose 4-epimerase, domain 1"/>
    <property type="match status" value="1"/>
</dbReference>
<protein>
    <submittedName>
        <fullName evidence="1">UDP-glucose 4-epimerase (EC)</fullName>
        <ecNumber evidence="1">5.1.3.2</ecNumber>
    </submittedName>
</protein>
<accession>A0A6S6T4Y8</accession>
<keyword evidence="1" id="KW-0413">Isomerase</keyword>
<gene>
    <name evidence="1" type="ORF">HELGO_WM8264</name>
</gene>
<dbReference type="InterPro" id="IPR036291">
    <property type="entry name" value="NAD(P)-bd_dom_sf"/>
</dbReference>
<organism evidence="1">
    <name type="scientific">uncultured Campylobacterales bacterium</name>
    <dbReference type="NCBI Taxonomy" id="352960"/>
    <lineage>
        <taxon>Bacteria</taxon>
        <taxon>Pseudomonadati</taxon>
        <taxon>Campylobacterota</taxon>
        <taxon>Epsilonproteobacteria</taxon>
        <taxon>Campylobacterales</taxon>
        <taxon>environmental samples</taxon>
    </lineage>
</organism>
<dbReference type="SUPFAM" id="SSF51735">
    <property type="entry name" value="NAD(P)-binding Rossmann-fold domains"/>
    <property type="match status" value="1"/>
</dbReference>
<dbReference type="GO" id="GO:0003978">
    <property type="term" value="F:UDP-glucose 4-epimerase activity"/>
    <property type="evidence" value="ECO:0007669"/>
    <property type="project" value="UniProtKB-EC"/>
</dbReference>
<dbReference type="AlphaFoldDB" id="A0A6S6T4Y8"/>
<evidence type="ECO:0000313" key="1">
    <source>
        <dbReference type="EMBL" id="CAA6814283.1"/>
    </source>
</evidence>